<proteinExistence type="predicted"/>
<dbReference type="GO" id="GO:0005634">
    <property type="term" value="C:nucleus"/>
    <property type="evidence" value="ECO:0007669"/>
    <property type="project" value="TreeGrafter"/>
</dbReference>
<feature type="domain" description="Bromo" evidence="2">
    <location>
        <begin position="40"/>
        <end position="90"/>
    </location>
</feature>
<dbReference type="PANTHER" id="PTHR16266:SF17">
    <property type="entry name" value="BRWD3"/>
    <property type="match status" value="1"/>
</dbReference>
<protein>
    <submittedName>
        <fullName evidence="3">Bromodomain</fullName>
    </submittedName>
</protein>
<dbReference type="Proteomes" id="UP000694240">
    <property type="component" value="Chromosome 2"/>
</dbReference>
<dbReference type="Pfam" id="PF00439">
    <property type="entry name" value="Bromodomain"/>
    <property type="match status" value="1"/>
</dbReference>
<organism evidence="3 4">
    <name type="scientific">Arabidopsis thaliana x Arabidopsis arenosa</name>
    <dbReference type="NCBI Taxonomy" id="1240361"/>
    <lineage>
        <taxon>Eukaryota</taxon>
        <taxon>Viridiplantae</taxon>
        <taxon>Streptophyta</taxon>
        <taxon>Embryophyta</taxon>
        <taxon>Tracheophyta</taxon>
        <taxon>Spermatophyta</taxon>
        <taxon>Magnoliopsida</taxon>
        <taxon>eudicotyledons</taxon>
        <taxon>Gunneridae</taxon>
        <taxon>Pentapetalae</taxon>
        <taxon>rosids</taxon>
        <taxon>malvids</taxon>
        <taxon>Brassicales</taxon>
        <taxon>Brassicaceae</taxon>
        <taxon>Camelineae</taxon>
        <taxon>Arabidopsis</taxon>
    </lineage>
</organism>
<dbReference type="GO" id="GO:0007010">
    <property type="term" value="P:cytoskeleton organization"/>
    <property type="evidence" value="ECO:0007669"/>
    <property type="project" value="TreeGrafter"/>
</dbReference>
<dbReference type="GO" id="GO:0008360">
    <property type="term" value="P:regulation of cell shape"/>
    <property type="evidence" value="ECO:0007669"/>
    <property type="project" value="TreeGrafter"/>
</dbReference>
<dbReference type="GO" id="GO:0006357">
    <property type="term" value="P:regulation of transcription by RNA polymerase II"/>
    <property type="evidence" value="ECO:0007669"/>
    <property type="project" value="TreeGrafter"/>
</dbReference>
<keyword evidence="4" id="KW-1185">Reference proteome</keyword>
<dbReference type="EMBL" id="JAEFBK010000002">
    <property type="protein sequence ID" value="KAG7636240.1"/>
    <property type="molecule type" value="Genomic_DNA"/>
</dbReference>
<evidence type="ECO:0000313" key="4">
    <source>
        <dbReference type="Proteomes" id="UP000694240"/>
    </source>
</evidence>
<reference evidence="3 4" key="1">
    <citation type="submission" date="2020-12" db="EMBL/GenBank/DDBJ databases">
        <title>Concerted genomic and epigenomic changes stabilize Arabidopsis allopolyploids.</title>
        <authorList>
            <person name="Chen Z."/>
        </authorList>
    </citation>
    <scope>NUCLEOTIDE SEQUENCE [LARGE SCALE GENOMIC DNA]</scope>
    <source>
        <strain evidence="3">Allo738</strain>
        <tissue evidence="3">Leaf</tissue>
    </source>
</reference>
<dbReference type="InterPro" id="IPR052060">
    <property type="entry name" value="Bromo_WD_repeat"/>
</dbReference>
<keyword evidence="1" id="KW-0103">Bromodomain</keyword>
<sequence length="109" mass="12667">MKQYALSLNKLTDFRKKNPDSFEDSYGLQKLNQIMGNSSYTNRFPVPLSLEVIRSRIENNYYWSMEALRHDVSVMLSNAETFFDLNKCVGVAVKISDLSQWFDRTLSSL</sequence>
<dbReference type="PROSITE" id="PS50014">
    <property type="entry name" value="BROMODOMAIN_2"/>
    <property type="match status" value="1"/>
</dbReference>
<accession>A0A8T2FP34</accession>
<evidence type="ECO:0000256" key="1">
    <source>
        <dbReference type="PROSITE-ProRule" id="PRU00035"/>
    </source>
</evidence>
<evidence type="ECO:0000259" key="2">
    <source>
        <dbReference type="PROSITE" id="PS50014"/>
    </source>
</evidence>
<name>A0A8T2FP34_9BRAS</name>
<dbReference type="PANTHER" id="PTHR16266">
    <property type="entry name" value="WD REPEAT DOMAIN 9"/>
    <property type="match status" value="1"/>
</dbReference>
<dbReference type="AlphaFoldDB" id="A0A8T2FP34"/>
<dbReference type="InterPro" id="IPR001487">
    <property type="entry name" value="Bromodomain"/>
</dbReference>
<evidence type="ECO:0000313" key="3">
    <source>
        <dbReference type="EMBL" id="KAG7636240.1"/>
    </source>
</evidence>
<gene>
    <name evidence="3" type="ORF">ISN45_At02g008780</name>
</gene>
<comment type="caution">
    <text evidence="3">The sequence shown here is derived from an EMBL/GenBank/DDBJ whole genome shotgun (WGS) entry which is preliminary data.</text>
</comment>